<evidence type="ECO:0000313" key="3">
    <source>
        <dbReference type="EMBL" id="OII76922.1"/>
    </source>
</evidence>
<protein>
    <submittedName>
        <fullName evidence="3">Uncharacterized protein</fullName>
    </submittedName>
</protein>
<accession>A0A1J4MRQ7</accession>
<keyword evidence="2" id="KW-0472">Membrane</keyword>
<dbReference type="RefSeq" id="XP_067068768.1">
    <property type="nucleotide sequence ID" value="XM_067212495.1"/>
</dbReference>
<feature type="compositionally biased region" description="Polar residues" evidence="1">
    <location>
        <begin position="28"/>
        <end position="37"/>
    </location>
</feature>
<dbReference type="OrthoDB" id="343693at2759"/>
<feature type="region of interest" description="Disordered" evidence="1">
    <location>
        <begin position="1"/>
        <end position="37"/>
    </location>
</feature>
<keyword evidence="2" id="KW-0812">Transmembrane</keyword>
<sequence>MSTKRKQKNIEYERSISSQESDGIFKTPMNTRSRKGSVSSTYVTPKKLIRQNSIVNKQNDENNSGPILIFEGLIFPIVLFNTMGIFVVLLILICISLYESNNWLDLFTEFSSYIHSSESQLIETEVDLSFGEDVKLEVQEAFNEIYGEGNKSIYKDEYEDLDELSYIFGNRRYFNTESKNNTNENYLNNNIFSLEQVINLSINKEKSEINKIPYPLTEIQFFDNIDFQKGISNFFYKIKKNIFSYFQELVDTNKELKFLINEEVYYLLDFSPEYELLLPKNLKSDFPIFNINRQATLSSKDYRIIDDICVQILKNHKRLICSKLEILVILAIYEKYKSSNVILSKYIQSSYLFMSDKRLINNLPYFTDDQMVILNILFPGLTKSYENLTNKIFKLIYKKIKEFDNIKDSDLYEIIRWGISLIITHSLEDKNGELAFVPLATIIPHVHLNSGNNEFLIHIPTNSSFIWHFYESPNNQNIKIPYIINESKNQEKLLKNNTSENNEKKEFLFKNSIKNQINTLNDNENFIKLYSYYGKLNNIKFLIQYGYIIHNNIYSTTWFLRKIPFNNENTKNNMTQVLYGADKIIYNLENGVDSLPNWLYNEKVLKGNEMSYHIFNKKKIETIIYNNINKDPDIINNNLKCDYSIFNNGAGLGIGTLIFINNYANIIDPKDFIGGINLKVYLCLRELMFGHIELFIEKEKLITNFILNNCASRVQQLTKIKNNLINKFMYYKKIFFEKDDLTMFDQINIDSKKKQEIRINIMILHTVLEELYSMNICLKYFRKLNIYLKKKKEIL</sequence>
<proteinExistence type="predicted"/>
<dbReference type="VEuPathDB" id="CryptoDB:cand_022650"/>
<gene>
    <name evidence="3" type="ORF">cand_022650</name>
</gene>
<dbReference type="AlphaFoldDB" id="A0A1J4MRQ7"/>
<evidence type="ECO:0000256" key="2">
    <source>
        <dbReference type="SAM" id="Phobius"/>
    </source>
</evidence>
<reference evidence="3 4" key="1">
    <citation type="submission" date="2016-10" db="EMBL/GenBank/DDBJ databases">
        <title>Reductive evolution of mitochondrial metabolism and differential evolution of invasion-related proteins in Cryptosporidium.</title>
        <authorList>
            <person name="Liu S."/>
            <person name="Roellig D.M."/>
            <person name="Guo Y."/>
            <person name="Li N."/>
            <person name="Frace M.A."/>
            <person name="Tang K."/>
            <person name="Zhang L."/>
            <person name="Feng Y."/>
            <person name="Xiao L."/>
        </authorList>
    </citation>
    <scope>NUCLEOTIDE SEQUENCE [LARGE SCALE GENOMIC DNA]</scope>
    <source>
        <strain evidence="3">30847</strain>
    </source>
</reference>
<dbReference type="EMBL" id="LRBS01000048">
    <property type="protein sequence ID" value="OII76922.1"/>
    <property type="molecule type" value="Genomic_DNA"/>
</dbReference>
<dbReference type="GeneID" id="92366449"/>
<name>A0A1J4MRQ7_9CRYT</name>
<evidence type="ECO:0000313" key="4">
    <source>
        <dbReference type="Proteomes" id="UP000186804"/>
    </source>
</evidence>
<evidence type="ECO:0000256" key="1">
    <source>
        <dbReference type="SAM" id="MobiDB-lite"/>
    </source>
</evidence>
<keyword evidence="2" id="KW-1133">Transmembrane helix</keyword>
<dbReference type="Proteomes" id="UP000186804">
    <property type="component" value="Unassembled WGS sequence"/>
</dbReference>
<comment type="caution">
    <text evidence="3">The sequence shown here is derived from an EMBL/GenBank/DDBJ whole genome shotgun (WGS) entry which is preliminary data.</text>
</comment>
<feature type="transmembrane region" description="Helical" evidence="2">
    <location>
        <begin position="73"/>
        <end position="98"/>
    </location>
</feature>
<organism evidence="3 4">
    <name type="scientific">Cryptosporidium andersoni</name>
    <dbReference type="NCBI Taxonomy" id="117008"/>
    <lineage>
        <taxon>Eukaryota</taxon>
        <taxon>Sar</taxon>
        <taxon>Alveolata</taxon>
        <taxon>Apicomplexa</taxon>
        <taxon>Conoidasida</taxon>
        <taxon>Coccidia</taxon>
        <taxon>Eucoccidiorida</taxon>
        <taxon>Eimeriorina</taxon>
        <taxon>Cryptosporidiidae</taxon>
        <taxon>Cryptosporidium</taxon>
    </lineage>
</organism>
<keyword evidence="4" id="KW-1185">Reference proteome</keyword>